<feature type="compositionally biased region" description="Polar residues" evidence="1">
    <location>
        <begin position="68"/>
        <end position="85"/>
    </location>
</feature>
<evidence type="ECO:0000256" key="1">
    <source>
        <dbReference type="SAM" id="MobiDB-lite"/>
    </source>
</evidence>
<dbReference type="InterPro" id="IPR000048">
    <property type="entry name" value="IQ_motif_EF-hand-BS"/>
</dbReference>
<dbReference type="EMBL" id="EZ423426">
    <property type="protein sequence ID" value="ADD19702.1"/>
    <property type="molecule type" value="mRNA"/>
</dbReference>
<proteinExistence type="evidence at transcript level"/>
<feature type="region of interest" description="Disordered" evidence="1">
    <location>
        <begin position="63"/>
        <end position="100"/>
    </location>
</feature>
<dbReference type="SMART" id="SM00015">
    <property type="entry name" value="IQ"/>
    <property type="match status" value="3"/>
</dbReference>
<dbReference type="FunFam" id="1.20.5.190:FF:000055">
    <property type="entry name" value="Putative microtubule-associated protein futsch"/>
    <property type="match status" value="1"/>
</dbReference>
<name>D3TPS4_GLOMM</name>
<sequence length="169" mass="18700">MHIHPSSPNSDLSLQSEESAAIKIQAGFRGYRVRKQLNHRTTHRNASARNGYHGSNSILRRQQRHQLAMSSQVQQDNSNLANSGRNQRDKNSSESDSNTVEDQCAIKIQAGVRGFLVRKKQKMATDAATKIQASFRGFEANVNVKVTLANDVNAINAIGLGFISFKHSL</sequence>
<accession>D3TPS4</accession>
<dbReference type="AlphaFoldDB" id="D3TPS4"/>
<dbReference type="GO" id="GO:0005516">
    <property type="term" value="F:calmodulin binding"/>
    <property type="evidence" value="ECO:0007669"/>
    <property type="project" value="TreeGrafter"/>
</dbReference>
<dbReference type="PANTHER" id="PTHR10699:SF11">
    <property type="entry name" value="IGLOO, ISOFORM A"/>
    <property type="match status" value="1"/>
</dbReference>
<dbReference type="Pfam" id="PF00612">
    <property type="entry name" value="IQ"/>
    <property type="match status" value="3"/>
</dbReference>
<organism evidence="2">
    <name type="scientific">Glossina morsitans morsitans</name>
    <name type="common">Savannah tsetse fly</name>
    <dbReference type="NCBI Taxonomy" id="37546"/>
    <lineage>
        <taxon>Eukaryota</taxon>
        <taxon>Metazoa</taxon>
        <taxon>Ecdysozoa</taxon>
        <taxon>Arthropoda</taxon>
        <taxon>Hexapoda</taxon>
        <taxon>Insecta</taxon>
        <taxon>Pterygota</taxon>
        <taxon>Neoptera</taxon>
        <taxon>Endopterygota</taxon>
        <taxon>Diptera</taxon>
        <taxon>Brachycera</taxon>
        <taxon>Muscomorpha</taxon>
        <taxon>Hippoboscoidea</taxon>
        <taxon>Glossinidae</taxon>
        <taxon>Glossina</taxon>
    </lineage>
</organism>
<protein>
    <submittedName>
        <fullName evidence="2">Hypothetical conserved protein</fullName>
    </submittedName>
</protein>
<reference evidence="2" key="1">
    <citation type="journal article" date="2010" name="BMC Genomics">
        <title>An insight into the sialome of Glossina morsitans morsitans.</title>
        <authorList>
            <person name="Alves-Silva J."/>
            <person name="Ribeiro J.M."/>
            <person name="Van Den Abbeele J."/>
            <person name="Attardo G."/>
            <person name="Hao Z."/>
            <person name="Haines L.R."/>
            <person name="Soares M.B."/>
            <person name="Berriman M."/>
            <person name="Aksoy S."/>
            <person name="Lehane M.J."/>
        </authorList>
    </citation>
    <scope>NUCLEOTIDE SEQUENCE</scope>
    <source>
        <tissue evidence="2">Salivary gland</tissue>
    </source>
</reference>
<dbReference type="PROSITE" id="PS50096">
    <property type="entry name" value="IQ"/>
    <property type="match status" value="3"/>
</dbReference>
<dbReference type="Gene3D" id="1.20.5.190">
    <property type="match status" value="2"/>
</dbReference>
<dbReference type="PANTHER" id="PTHR10699">
    <property type="entry name" value="NEUROMODULIN"/>
    <property type="match status" value="1"/>
</dbReference>
<evidence type="ECO:0000313" key="2">
    <source>
        <dbReference type="EMBL" id="ADD19702.1"/>
    </source>
</evidence>
<reference evidence="2" key="2">
    <citation type="submission" date="2010-01" db="EMBL/GenBank/DDBJ databases">
        <authorList>
            <consortium name="International Glossina Genome Initiative"/>
            <person name="da Silva J."/>
            <person name="Ribeiro J.M.C."/>
            <person name="Abbeele J.V."/>
            <person name="Attardo G."/>
            <person name="Hao Z."/>
            <person name="Haines L.R."/>
            <person name="Soares M.B."/>
            <person name="Berriman M."/>
            <person name="Aksoy S."/>
            <person name="Lehane M.J."/>
        </authorList>
    </citation>
    <scope>NUCLEOTIDE SEQUENCE</scope>
    <source>
        <tissue evidence="2">Salivary gland</tissue>
    </source>
</reference>